<sequence length="243" mass="26128">MKTHEVAVITGASKGLGRALALAFASKGYDLGICARNEEELENTAKQAQDMGVNVVSVAADASLSHDVDRLISVIEDAYGKIDVLINNASTFGPGPTLLLDYPSEKFEEVIRINTLVPFLVTKRVLPGMLARRSGSIINVTSEVGKIGYEGWGAYSVSKFGVEGLTSVWADELKGTGVRINLVDPGEMDTRMHNIAVPDCDYDLASPEETVDVFLYLATTKADKIHGKRFESQSFVLQGGGKS</sequence>
<dbReference type="PANTHER" id="PTHR42760:SF37">
    <property type="entry name" value="CLAVALDEHYDE DEHYDROGENASE"/>
    <property type="match status" value="1"/>
</dbReference>
<dbReference type="InterPro" id="IPR002347">
    <property type="entry name" value="SDR_fam"/>
</dbReference>
<dbReference type="Proteomes" id="UP000192527">
    <property type="component" value="Chromosome"/>
</dbReference>
<name>A0A1W5ZVU0_9BACI</name>
<protein>
    <submittedName>
        <fullName evidence="4">3-oxoacyl-ACP reductase</fullName>
    </submittedName>
</protein>
<evidence type="ECO:0000313" key="4">
    <source>
        <dbReference type="EMBL" id="ARI77400.1"/>
    </source>
</evidence>
<dbReference type="PROSITE" id="PS00061">
    <property type="entry name" value="ADH_SHORT"/>
    <property type="match status" value="1"/>
</dbReference>
<accession>A0A1W5ZVU0</accession>
<evidence type="ECO:0000256" key="2">
    <source>
        <dbReference type="ARBA" id="ARBA00023002"/>
    </source>
</evidence>
<dbReference type="Gene3D" id="3.40.50.720">
    <property type="entry name" value="NAD(P)-binding Rossmann-like Domain"/>
    <property type="match status" value="1"/>
</dbReference>
<keyword evidence="2" id="KW-0560">Oxidoreductase</keyword>
<dbReference type="CDD" id="cd05233">
    <property type="entry name" value="SDR_c"/>
    <property type="match status" value="1"/>
</dbReference>
<reference evidence="4 5" key="1">
    <citation type="submission" date="2017-04" db="EMBL/GenBank/DDBJ databases">
        <title>The whole genome sequencing and assembly of Halobacillus mangrovi strain.</title>
        <authorList>
            <person name="Lee S.-J."/>
            <person name="Park M.-K."/>
            <person name="Kim J.-Y."/>
            <person name="Lee Y.-J."/>
            <person name="Yi H."/>
            <person name="Bahn Y.-S."/>
            <person name="Kim J.F."/>
            <person name="Lee D.-W."/>
        </authorList>
    </citation>
    <scope>NUCLEOTIDE SEQUENCE [LARGE SCALE GENOMIC DNA]</scope>
    <source>
        <strain evidence="4 5">KTB 131</strain>
    </source>
</reference>
<comment type="similarity">
    <text evidence="1 3">Belongs to the short-chain dehydrogenases/reductases (SDR) family.</text>
</comment>
<dbReference type="STRING" id="402384.HM131_11350"/>
<dbReference type="Pfam" id="PF00106">
    <property type="entry name" value="adh_short"/>
    <property type="match status" value="1"/>
</dbReference>
<dbReference type="InterPro" id="IPR036291">
    <property type="entry name" value="NAD(P)-bd_dom_sf"/>
</dbReference>
<gene>
    <name evidence="4" type="ORF">HM131_11350</name>
</gene>
<dbReference type="InterPro" id="IPR020904">
    <property type="entry name" value="Sc_DH/Rdtase_CS"/>
</dbReference>
<dbReference type="RefSeq" id="WP_085029869.1">
    <property type="nucleotide sequence ID" value="NZ_CP020772.1"/>
</dbReference>
<evidence type="ECO:0000256" key="3">
    <source>
        <dbReference type="RuleBase" id="RU000363"/>
    </source>
</evidence>
<dbReference type="GO" id="GO:0016616">
    <property type="term" value="F:oxidoreductase activity, acting on the CH-OH group of donors, NAD or NADP as acceptor"/>
    <property type="evidence" value="ECO:0007669"/>
    <property type="project" value="TreeGrafter"/>
</dbReference>
<keyword evidence="5" id="KW-1185">Reference proteome</keyword>
<proteinExistence type="inferred from homology"/>
<dbReference type="AlphaFoldDB" id="A0A1W5ZVU0"/>
<dbReference type="SUPFAM" id="SSF51735">
    <property type="entry name" value="NAD(P)-binding Rossmann-fold domains"/>
    <property type="match status" value="1"/>
</dbReference>
<dbReference type="KEGG" id="hmn:HM131_11350"/>
<dbReference type="OrthoDB" id="9775296at2"/>
<dbReference type="EMBL" id="CP020772">
    <property type="protein sequence ID" value="ARI77400.1"/>
    <property type="molecule type" value="Genomic_DNA"/>
</dbReference>
<dbReference type="PRINTS" id="PR00080">
    <property type="entry name" value="SDRFAMILY"/>
</dbReference>
<evidence type="ECO:0000256" key="1">
    <source>
        <dbReference type="ARBA" id="ARBA00006484"/>
    </source>
</evidence>
<organism evidence="4 5">
    <name type="scientific">Halobacillus mangrovi</name>
    <dbReference type="NCBI Taxonomy" id="402384"/>
    <lineage>
        <taxon>Bacteria</taxon>
        <taxon>Bacillati</taxon>
        <taxon>Bacillota</taxon>
        <taxon>Bacilli</taxon>
        <taxon>Bacillales</taxon>
        <taxon>Bacillaceae</taxon>
        <taxon>Halobacillus</taxon>
    </lineage>
</organism>
<evidence type="ECO:0000313" key="5">
    <source>
        <dbReference type="Proteomes" id="UP000192527"/>
    </source>
</evidence>
<dbReference type="PRINTS" id="PR00081">
    <property type="entry name" value="GDHRDH"/>
</dbReference>
<dbReference type="PANTHER" id="PTHR42760">
    <property type="entry name" value="SHORT-CHAIN DEHYDROGENASES/REDUCTASES FAMILY MEMBER"/>
    <property type="match status" value="1"/>
</dbReference>